<feature type="region of interest" description="Disordered" evidence="1">
    <location>
        <begin position="26"/>
        <end position="60"/>
    </location>
</feature>
<dbReference type="Proteomes" id="UP001529510">
    <property type="component" value="Unassembled WGS sequence"/>
</dbReference>
<comment type="caution">
    <text evidence="2">The sequence shown here is derived from an EMBL/GenBank/DDBJ whole genome shotgun (WGS) entry which is preliminary data.</text>
</comment>
<reference evidence="2 3" key="1">
    <citation type="submission" date="2024-05" db="EMBL/GenBank/DDBJ databases">
        <title>Genome sequencing and assembly of Indian major carp, Cirrhinus mrigala (Hamilton, 1822).</title>
        <authorList>
            <person name="Mohindra V."/>
            <person name="Chowdhury L.M."/>
            <person name="Lal K."/>
            <person name="Jena J.K."/>
        </authorList>
    </citation>
    <scope>NUCLEOTIDE SEQUENCE [LARGE SCALE GENOMIC DNA]</scope>
    <source>
        <strain evidence="2">CM1030</strain>
        <tissue evidence="2">Blood</tissue>
    </source>
</reference>
<proteinExistence type="predicted"/>
<evidence type="ECO:0000313" key="3">
    <source>
        <dbReference type="Proteomes" id="UP001529510"/>
    </source>
</evidence>
<feature type="compositionally biased region" description="Basic and acidic residues" evidence="1">
    <location>
        <begin position="50"/>
        <end position="60"/>
    </location>
</feature>
<gene>
    <name evidence="2" type="ORF">M9458_032941</name>
</gene>
<keyword evidence="3" id="KW-1185">Reference proteome</keyword>
<sequence>VLQRCWKKQADQGAQLPMLRSAVVSKWGPSQKGPHYTVPGTTPAPTASANKREQEIMEKQ</sequence>
<feature type="non-terminal residue" evidence="2">
    <location>
        <position position="60"/>
    </location>
</feature>
<feature type="compositionally biased region" description="Polar residues" evidence="1">
    <location>
        <begin position="39"/>
        <end position="49"/>
    </location>
</feature>
<feature type="non-terminal residue" evidence="2">
    <location>
        <position position="1"/>
    </location>
</feature>
<accession>A0ABD0PFV9</accession>
<protein>
    <submittedName>
        <fullName evidence="2">Uncharacterized protein</fullName>
    </submittedName>
</protein>
<dbReference type="EMBL" id="JAMKFB020000016">
    <property type="protein sequence ID" value="KAL0172630.1"/>
    <property type="molecule type" value="Genomic_DNA"/>
</dbReference>
<evidence type="ECO:0000313" key="2">
    <source>
        <dbReference type="EMBL" id="KAL0172630.1"/>
    </source>
</evidence>
<organism evidence="2 3">
    <name type="scientific">Cirrhinus mrigala</name>
    <name type="common">Mrigala</name>
    <dbReference type="NCBI Taxonomy" id="683832"/>
    <lineage>
        <taxon>Eukaryota</taxon>
        <taxon>Metazoa</taxon>
        <taxon>Chordata</taxon>
        <taxon>Craniata</taxon>
        <taxon>Vertebrata</taxon>
        <taxon>Euteleostomi</taxon>
        <taxon>Actinopterygii</taxon>
        <taxon>Neopterygii</taxon>
        <taxon>Teleostei</taxon>
        <taxon>Ostariophysi</taxon>
        <taxon>Cypriniformes</taxon>
        <taxon>Cyprinidae</taxon>
        <taxon>Labeoninae</taxon>
        <taxon>Labeonini</taxon>
        <taxon>Cirrhinus</taxon>
    </lineage>
</organism>
<evidence type="ECO:0000256" key="1">
    <source>
        <dbReference type="SAM" id="MobiDB-lite"/>
    </source>
</evidence>
<dbReference type="AlphaFoldDB" id="A0ABD0PFV9"/>
<name>A0ABD0PFV9_CIRMR</name>